<organism evidence="4 5">
    <name type="scientific">Aliiroseovarius crassostreae</name>
    <dbReference type="NCBI Taxonomy" id="154981"/>
    <lineage>
        <taxon>Bacteria</taxon>
        <taxon>Pseudomonadati</taxon>
        <taxon>Pseudomonadota</taxon>
        <taxon>Alphaproteobacteria</taxon>
        <taxon>Rhodobacterales</taxon>
        <taxon>Paracoccaceae</taxon>
        <taxon>Aliiroseovarius</taxon>
    </lineage>
</organism>
<proteinExistence type="predicted"/>
<evidence type="ECO:0000313" key="4">
    <source>
        <dbReference type="EMBL" id="KPN62511.1"/>
    </source>
</evidence>
<evidence type="ECO:0000259" key="3">
    <source>
        <dbReference type="Pfam" id="PF04608"/>
    </source>
</evidence>
<evidence type="ECO:0000256" key="1">
    <source>
        <dbReference type="PIRNR" id="PIRNR006162"/>
    </source>
</evidence>
<dbReference type="GO" id="GO:0006655">
    <property type="term" value="P:phosphatidylglycerol biosynthetic process"/>
    <property type="evidence" value="ECO:0007669"/>
    <property type="project" value="UniProtKB-UniPathway"/>
</dbReference>
<dbReference type="AlphaFoldDB" id="A0A0P7IUC4"/>
<dbReference type="PIRSF" id="PIRSF006162">
    <property type="entry name" value="PgpA"/>
    <property type="match status" value="1"/>
</dbReference>
<dbReference type="UniPathway" id="UPA00084">
    <property type="reaction ID" value="UER00504"/>
</dbReference>
<keyword evidence="1" id="KW-1208">Phospholipid metabolism</keyword>
<dbReference type="Pfam" id="PF04608">
    <property type="entry name" value="PgpA"/>
    <property type="match status" value="1"/>
</dbReference>
<keyword evidence="5" id="KW-1185">Reference proteome</keyword>
<feature type="transmembrane region" description="Helical" evidence="2">
    <location>
        <begin position="33"/>
        <end position="56"/>
    </location>
</feature>
<comment type="catalytic activity">
    <reaction evidence="1">
        <text>a 1,2-diacyl-sn-glycero-3-phospho-(1'-sn-glycero-3'-phosphate) + H2O = a 1,2-diacyl-sn-glycero-3-phospho-(1'-sn-glycerol) + phosphate</text>
        <dbReference type="Rhea" id="RHEA:33751"/>
        <dbReference type="ChEBI" id="CHEBI:15377"/>
        <dbReference type="ChEBI" id="CHEBI:43474"/>
        <dbReference type="ChEBI" id="CHEBI:60110"/>
        <dbReference type="ChEBI" id="CHEBI:64716"/>
        <dbReference type="EC" id="3.1.3.27"/>
    </reaction>
</comment>
<dbReference type="SUPFAM" id="SSF101307">
    <property type="entry name" value="YutG-like"/>
    <property type="match status" value="1"/>
</dbReference>
<keyword evidence="1" id="KW-0595">Phospholipid degradation</keyword>
<dbReference type="PANTHER" id="PTHR36305:SF1">
    <property type="entry name" value="PHOSPHATIDYLGLYCEROPHOSPHATASE A"/>
    <property type="match status" value="1"/>
</dbReference>
<evidence type="ECO:0000256" key="2">
    <source>
        <dbReference type="SAM" id="Phobius"/>
    </source>
</evidence>
<keyword evidence="2" id="KW-1133">Transmembrane helix</keyword>
<evidence type="ECO:0000313" key="5">
    <source>
        <dbReference type="Proteomes" id="UP000050471"/>
    </source>
</evidence>
<dbReference type="Proteomes" id="UP000050471">
    <property type="component" value="Unassembled WGS sequence"/>
</dbReference>
<dbReference type="InterPro" id="IPR026037">
    <property type="entry name" value="PgpA"/>
</dbReference>
<feature type="transmembrane region" description="Helical" evidence="2">
    <location>
        <begin position="77"/>
        <end position="99"/>
    </location>
</feature>
<dbReference type="CDD" id="cd06971">
    <property type="entry name" value="PgpA"/>
    <property type="match status" value="1"/>
</dbReference>
<comment type="pathway">
    <text evidence="1">Phospholipid metabolism; phosphatidylglycerol biosynthesis; phosphatidylglycerol from CDP-diacylglycerol: step 2/2.</text>
</comment>
<name>A0A0P7IUC4_9RHOB</name>
<dbReference type="EMBL" id="LKBA01000019">
    <property type="protein sequence ID" value="KPN62511.1"/>
    <property type="molecule type" value="Genomic_DNA"/>
</dbReference>
<accession>A0A0P7IUC4</accession>
<dbReference type="GO" id="GO:0005886">
    <property type="term" value="C:plasma membrane"/>
    <property type="evidence" value="ECO:0007669"/>
    <property type="project" value="UniProtKB-SubCell"/>
</dbReference>
<dbReference type="GO" id="GO:0046872">
    <property type="term" value="F:metal ion binding"/>
    <property type="evidence" value="ECO:0007669"/>
    <property type="project" value="UniProtKB-KW"/>
</dbReference>
<dbReference type="OrthoDB" id="9804091at2"/>
<dbReference type="GO" id="GO:0009395">
    <property type="term" value="P:phospholipid catabolic process"/>
    <property type="evidence" value="ECO:0007669"/>
    <property type="project" value="UniProtKB-KW"/>
</dbReference>
<protein>
    <recommendedName>
        <fullName evidence="1">Phosphatidylglycerophosphatase A</fullName>
        <ecNumber evidence="1">3.1.3.27</ecNumber>
    </recommendedName>
    <alternativeName>
        <fullName evidence="1">Phosphatidylglycerolphosphate phosphatase A</fullName>
    </alternativeName>
</protein>
<keyword evidence="1" id="KW-0442">Lipid degradation</keyword>
<dbReference type="InterPro" id="IPR007686">
    <property type="entry name" value="YutG/PgpA"/>
</dbReference>
<comment type="caution">
    <text evidence="4">The sequence shown here is derived from an EMBL/GenBank/DDBJ whole genome shotgun (WGS) entry which is preliminary data.</text>
</comment>
<keyword evidence="1" id="KW-0997">Cell inner membrane</keyword>
<keyword evidence="1" id="KW-0443">Lipid metabolism</keyword>
<comment type="function">
    <text evidence="1">Lipid phosphatase which dephosphorylates phosphatidylglycerophosphate (PGP) to phosphatidylglycerol (PG).</text>
</comment>
<dbReference type="InterPro" id="IPR036681">
    <property type="entry name" value="PgpA-like_sf"/>
</dbReference>
<keyword evidence="1 2" id="KW-0812">Transmembrane</keyword>
<dbReference type="PANTHER" id="PTHR36305">
    <property type="entry name" value="PHOSPHATIDYLGLYCEROPHOSPHATASE A"/>
    <property type="match status" value="1"/>
</dbReference>
<dbReference type="GO" id="GO:0008962">
    <property type="term" value="F:phosphatidylglycerophosphatase activity"/>
    <property type="evidence" value="ECO:0007669"/>
    <property type="project" value="UniProtKB-EC"/>
</dbReference>
<keyword evidence="1 2" id="KW-0472">Membrane</keyword>
<comment type="subcellular location">
    <subcellularLocation>
        <location evidence="1">Cell inner membrane</location>
        <topology evidence="1">Multi-pass membrane protein</topology>
    </subcellularLocation>
</comment>
<dbReference type="STRING" id="154981.AKJ29_09830"/>
<dbReference type="Gene3D" id="1.10.3760.10">
    <property type="entry name" value="PgpA-like"/>
    <property type="match status" value="1"/>
</dbReference>
<keyword evidence="1" id="KW-0460">Magnesium</keyword>
<dbReference type="RefSeq" id="WP_055192280.1">
    <property type="nucleotide sequence ID" value="NZ_FPBS01000019.1"/>
</dbReference>
<reference evidence="4 5" key="1">
    <citation type="submission" date="2015-09" db="EMBL/GenBank/DDBJ databases">
        <title>Draft genome sequence of Aliiroseovarius crassostreae CV919-312TSm, the causative agent of Roseovarius Oyster Disease (formerly Juvenile Oyster Disease).</title>
        <authorList>
            <person name="Kessner L."/>
            <person name="Spinard E."/>
            <person name="Nelson D."/>
        </authorList>
    </citation>
    <scope>NUCLEOTIDE SEQUENCE [LARGE SCALE GENOMIC DNA]</scope>
    <source>
        <strain evidence="4 5">CV919-312</strain>
    </source>
</reference>
<dbReference type="EC" id="3.1.3.27" evidence="1"/>
<keyword evidence="1" id="KW-0479">Metal-binding</keyword>
<feature type="transmembrane region" description="Helical" evidence="2">
    <location>
        <begin position="144"/>
        <end position="166"/>
    </location>
</feature>
<keyword evidence="1" id="KW-1003">Cell membrane</keyword>
<sequence>MNKSTAKLIATFGYSGLLKPASGTWGTLAALPVGWLLHMIGGPIALTGATILAYLIGLKATEIYTMGSDNHDPSEVVIDEVVGMWIALFPVSFGARIMGADILQLYPGWIVAFLAFRFFDITKFGPIGKADRRGDAQGVMLDDVYAGIAAAITVILAAYIAHMVIIGPTPMRF</sequence>
<feature type="transmembrane region" description="Helical" evidence="2">
    <location>
        <begin position="105"/>
        <end position="124"/>
    </location>
</feature>
<keyword evidence="1" id="KW-0378">Hydrolase</keyword>
<feature type="domain" description="YutG/PgpA" evidence="3">
    <location>
        <begin position="8"/>
        <end position="157"/>
    </location>
</feature>
<comment type="cofactor">
    <cofactor evidence="1">
        <name>Mg(2+)</name>
        <dbReference type="ChEBI" id="CHEBI:18420"/>
    </cofactor>
</comment>
<gene>
    <name evidence="4" type="ORF">AKJ29_09830</name>
</gene>